<evidence type="ECO:0000313" key="3">
    <source>
        <dbReference type="Proteomes" id="UP000192674"/>
    </source>
</evidence>
<organism evidence="2 3">
    <name type="scientific">Kibdelosporangium aridum</name>
    <dbReference type="NCBI Taxonomy" id="2030"/>
    <lineage>
        <taxon>Bacteria</taxon>
        <taxon>Bacillati</taxon>
        <taxon>Actinomycetota</taxon>
        <taxon>Actinomycetes</taxon>
        <taxon>Pseudonocardiales</taxon>
        <taxon>Pseudonocardiaceae</taxon>
        <taxon>Kibdelosporangium</taxon>
    </lineage>
</organism>
<dbReference type="GO" id="GO:0008237">
    <property type="term" value="F:metallopeptidase activity"/>
    <property type="evidence" value="ECO:0007669"/>
    <property type="project" value="InterPro"/>
</dbReference>
<dbReference type="EMBL" id="FWXV01000006">
    <property type="protein sequence ID" value="SMD20206.1"/>
    <property type="molecule type" value="Genomic_DNA"/>
</dbReference>
<gene>
    <name evidence="2" type="ORF">SAMN05661093_06280</name>
</gene>
<protein>
    <submittedName>
        <fullName evidence="2">Metallo-peptidase family M12B Reprolysin-like</fullName>
    </submittedName>
</protein>
<dbReference type="SUPFAM" id="SSF55486">
    <property type="entry name" value="Metalloproteases ('zincins'), catalytic domain"/>
    <property type="match status" value="1"/>
</dbReference>
<name>A0A1W2FEZ2_KIBAR</name>
<dbReference type="Pfam" id="PF13574">
    <property type="entry name" value="Reprolysin_2"/>
    <property type="match status" value="1"/>
</dbReference>
<sequence>MERSLLRSRPARSLTAVAIAGLAVALMPVLGTTAPAAPNNPWTKADPGLTAARSAKQADIRTSKFAGFTLDRSLMRGELGKASLASGTQEVLLPTPGGTFQRFALEDTPVMEEGLAAAHPEIKTYAGRGIDDPTASVRADLTPLGFHASVRSESGSWFIDPYFKGDYSSDDSLYASYYGHDLQNPAGPLQDKALLGKAPEIKELASKDTVKLRTYRLALITDPSYANYFGAENVTAAKVTLVNRITHIYEDETAIRLVLINDTDKTNLNTPAQATEPNGPCGAAPCFKPEELQGCDIPTIFAVGPALSQLVGADKYDVGHIGFGLAGGGVAWLGGVGGPYKAVGCTGVPTPVGDFFAVDYVAHELGHQFAGNHTFNGTVHNCSGGNREPSTSVEPGSGSSIMAYAGICRQDNLQPHSDPYWSHQSYTEITSYTTADLPNVNEVQEVSLRGFGTGDSFTLTFQGKTSEPIVHGVNYTPEGVKAAVESITGATVTVAGLGNDPDYRPMPFDETGFQVTFGGALEGKNVESLTVNGVTGFAGESVKGGPQNNKGWKIRDTRNHPPVVNAPASYTIPARTPFALTGTAKDADRDVVTYMWEQNDRGAATGTALTNNVKKDGPLFRQFGTSALVSTEDSLKYYSPGQNAVNRNPTRVFPDMDQILANNTNAKTGACPPVPPPPTPTTPVPQPLVDCYSEFLPTADWVGIGNDRTMHFRLTARDAKQGGGGIGFDDTALTIAPSAGPFLVTSQGAAGALAGGSKQTITWDVAGTNAAPVNAKNVKISLSTDGGKTFPHVLARSTPNDGSEQVRLTDEATTKARIKIEAVGNVFFDVSDADFTINASPRVTSPQNIAVQYSDALAPVTITAEDPDSKGAALTAAVTGLPEGLSVAEGTAADNKRTWTISGTTKAKAGDYPVAFTVTDDTGVASTLTVPIKVKPEDVEVTYTGDSLVYGDSVLFRATARDNTDATPGDIKTANVTFSAGGKALCTATIGLLGTGASDGSGSCVGKLPAGVTSVTVAAGGNYAASATASVETQASQKRTVLAAGVITATKSAGTYKADHGTPVNVTALLVHNDAKTKGLSTLKFRSGGREYVAFGNGVESFGAKTSGSLDVRTKVLLSDVTSGQAMFVAANVTLRVTQTGRNVSVTLLQGDKLLFSSDWTGAKTQEIPLATGGFLIA</sequence>
<dbReference type="GO" id="GO:0005975">
    <property type="term" value="P:carbohydrate metabolic process"/>
    <property type="evidence" value="ECO:0007669"/>
    <property type="project" value="UniProtKB-ARBA"/>
</dbReference>
<accession>A0A1W2FEZ2</accession>
<dbReference type="Gene3D" id="2.60.40.10">
    <property type="entry name" value="Immunoglobulins"/>
    <property type="match status" value="2"/>
</dbReference>
<evidence type="ECO:0000256" key="1">
    <source>
        <dbReference type="SAM" id="MobiDB-lite"/>
    </source>
</evidence>
<evidence type="ECO:0000313" key="2">
    <source>
        <dbReference type="EMBL" id="SMD20206.1"/>
    </source>
</evidence>
<dbReference type="RefSeq" id="WP_200825770.1">
    <property type="nucleotide sequence ID" value="NZ_FWXV01000006.1"/>
</dbReference>
<keyword evidence="3" id="KW-1185">Reference proteome</keyword>
<dbReference type="InterPro" id="IPR024079">
    <property type="entry name" value="MetalloPept_cat_dom_sf"/>
</dbReference>
<reference evidence="2 3" key="1">
    <citation type="submission" date="2017-04" db="EMBL/GenBank/DDBJ databases">
        <authorList>
            <person name="Afonso C.L."/>
            <person name="Miller P.J."/>
            <person name="Scott M.A."/>
            <person name="Spackman E."/>
            <person name="Goraichik I."/>
            <person name="Dimitrov K.M."/>
            <person name="Suarez D.L."/>
            <person name="Swayne D.E."/>
        </authorList>
    </citation>
    <scope>NUCLEOTIDE SEQUENCE [LARGE SCALE GENOMIC DNA]</scope>
    <source>
        <strain evidence="2 3">DSM 43828</strain>
    </source>
</reference>
<dbReference type="InterPro" id="IPR013783">
    <property type="entry name" value="Ig-like_fold"/>
</dbReference>
<feature type="region of interest" description="Disordered" evidence="1">
    <location>
        <begin position="540"/>
        <end position="563"/>
    </location>
</feature>
<proteinExistence type="predicted"/>
<dbReference type="Proteomes" id="UP000192674">
    <property type="component" value="Unassembled WGS sequence"/>
</dbReference>
<dbReference type="AlphaFoldDB" id="A0A1W2FEZ2"/>
<dbReference type="Gene3D" id="3.40.390.10">
    <property type="entry name" value="Collagenase (Catalytic Domain)"/>
    <property type="match status" value="1"/>
</dbReference>